<organism evidence="2 3">
    <name type="scientific">Leptospira santarosai serovar Arenal str. MAVJ 401</name>
    <dbReference type="NCBI Taxonomy" id="1049976"/>
    <lineage>
        <taxon>Bacteria</taxon>
        <taxon>Pseudomonadati</taxon>
        <taxon>Spirochaetota</taxon>
        <taxon>Spirochaetia</taxon>
        <taxon>Leptospirales</taxon>
        <taxon>Leptospiraceae</taxon>
        <taxon>Leptospira</taxon>
    </lineage>
</organism>
<dbReference type="InterPro" id="IPR009045">
    <property type="entry name" value="Zn_M74/Hedgehog-like"/>
</dbReference>
<reference evidence="2 3" key="1">
    <citation type="submission" date="2013-01" db="EMBL/GenBank/DDBJ databases">
        <authorList>
            <person name="Harkins D.M."/>
            <person name="Durkin A.S."/>
            <person name="Brinkac L.M."/>
            <person name="Haft D.H."/>
            <person name="Selengut J.D."/>
            <person name="Sanka R."/>
            <person name="DePew J."/>
            <person name="Purushe J."/>
            <person name="Hartskeerl R.A."/>
            <person name="Ahmed A."/>
            <person name="van der Linden H."/>
            <person name="Goris M.G.A."/>
            <person name="Vinetz J.M."/>
            <person name="Sutton G.G."/>
            <person name="Nierman W.C."/>
            <person name="Fouts D.E."/>
        </authorList>
    </citation>
    <scope>NUCLEOTIDE SEQUENCE [LARGE SCALE GENOMIC DNA]</scope>
    <source>
        <strain evidence="2 3">MAVJ 401</strain>
    </source>
</reference>
<feature type="compositionally biased region" description="Basic and acidic residues" evidence="1">
    <location>
        <begin position="521"/>
        <end position="535"/>
    </location>
</feature>
<evidence type="ECO:0000313" key="3">
    <source>
        <dbReference type="Proteomes" id="UP000012106"/>
    </source>
</evidence>
<dbReference type="Proteomes" id="UP000012106">
    <property type="component" value="Unassembled WGS sequence"/>
</dbReference>
<feature type="region of interest" description="Disordered" evidence="1">
    <location>
        <begin position="418"/>
        <end position="489"/>
    </location>
</feature>
<gene>
    <name evidence="2" type="ORF">LEP1GSC063_4117</name>
</gene>
<dbReference type="EMBL" id="AHMU02000041">
    <property type="protein sequence ID" value="EMN22049.1"/>
    <property type="molecule type" value="Genomic_DNA"/>
</dbReference>
<feature type="compositionally biased region" description="Basic and acidic residues" evidence="1">
    <location>
        <begin position="418"/>
        <end position="430"/>
    </location>
</feature>
<dbReference type="AlphaFoldDB" id="M6JJJ4"/>
<feature type="compositionally biased region" description="Low complexity" evidence="1">
    <location>
        <begin position="542"/>
        <end position="551"/>
    </location>
</feature>
<dbReference type="RefSeq" id="WP_004471480.1">
    <property type="nucleotide sequence ID" value="NZ_AHMU02000041.1"/>
</dbReference>
<sequence>MQSVDNQLSGANQKYSIYSEDISARIERQAKSNDEEKESKGFLFTILNGMNGGSGSMGQRFTQAVRSEAQSRITGAVAEATGLPASLVGALVGGSSMKDAVKAYVKDETTNAISKATGIPAWMISNQMEKMNKPKEQWYQSQTFQMVTTVVAVAAAPFTGGASLLVAMSIGAGIGAATGAASGGLKGALVGAVGGAAGAAVKSFTGGAVTVGLSYSAENGFGASVGVGYGPATVSVGISERGGTTVDLGLKSGAFNAGLSYNSKTRSVSGNAGLTTEGGTGFALSYNEGDGFGASISKSLDSGVNGSLSWSQKGGVGGSIGYEAPGDKNQPKNSLANQMKGAGGSLSFNQRDGVSASVSASGGVNAGNWSQSGGFQANTNFLTDQWKAEFVSKQDEIEALQSQGLSKEQATAILDARAQEESKAAQDKNNQETGKSVLDGAAISTQRREDGETLSMKPLSHENVGDGAAYGGTSDGEATGGGKRSLSSEDKAAFWDSWKGESRAQTDASIAELKKSGYDTSEIESKVKSYRDNQDSRPGSSTPATTTTQTTHQNQPGVFQNILNSVVGGAKGLWDKMTGVSSSHVISTGPEHYDTVTGNKLIYKLHEEGPGFKSNSGQDGADDHRYGQKPLVDTISNTINEWTGKNPGYPIVTNDLGYKTGGYDPRADGTAEAKKAGYYQHHKDGNAIDLSYMVTPGVTQDHVNYDQNTAYNRDKTIEYIKTISRNIPEGVKGFVKFNDPAVHDYFDKNKLPNLQMRQDKDFGKPGAKVMHSNHLHLELELPKVK</sequence>
<feature type="region of interest" description="Disordered" evidence="1">
    <location>
        <begin position="521"/>
        <end position="556"/>
    </location>
</feature>
<accession>M6JJJ4</accession>
<dbReference type="Gene3D" id="3.30.1380.10">
    <property type="match status" value="1"/>
</dbReference>
<protein>
    <submittedName>
        <fullName evidence="2">Uncharacterized protein</fullName>
    </submittedName>
</protein>
<comment type="caution">
    <text evidence="2">The sequence shown here is derived from an EMBL/GenBank/DDBJ whole genome shotgun (WGS) entry which is preliminary data.</text>
</comment>
<evidence type="ECO:0000256" key="1">
    <source>
        <dbReference type="SAM" id="MobiDB-lite"/>
    </source>
</evidence>
<name>M6JJJ4_9LEPT</name>
<feature type="compositionally biased region" description="Gly residues" evidence="1">
    <location>
        <begin position="468"/>
        <end position="483"/>
    </location>
</feature>
<proteinExistence type="predicted"/>
<evidence type="ECO:0000313" key="2">
    <source>
        <dbReference type="EMBL" id="EMN22049.1"/>
    </source>
</evidence>